<sequence length="383" mass="39764">MANTLTGLIPTLYEALNRVSREMVGFIPAVTRDSNAERAALNQTVRSPIGEAGALEDVTAGTNPANSGDTTVSYVDVTITKSKVAPIRWNGEEQKGVGSTGVFNRVLADQFTDGMRKLINAIEVDLALEAKLTASRAYGSAGTAPFGTAGDLSDVAGVLRILEDNGAPKEDLQLVLGSAAIANLRGKQSVLFKVNEAGSSDMLRNGMTDRLQGFALRNSGGIVAHTKGTGASYQTNLVAGYAIGDKGIALDTGTGTVLAGDIVTFAADGNNKYVVGSALSGGSLVLNAPGLRAAVPDNNALTVGNNYTPNAAFARSAIVLATRAPAVPEGGDSADDAMMITDPITGLTFEVRVYRQYRQVKYEIGMAWGVRGVKSEHIALLIG</sequence>
<dbReference type="OrthoDB" id="3078155at2"/>
<organism evidence="1 2">
    <name type="scientific">Methyloversatilis universalis (strain ATCC BAA-1314 / DSM 25237 / JCM 13912 / CCUG 52030 / FAM5)</name>
    <dbReference type="NCBI Taxonomy" id="1000565"/>
    <lineage>
        <taxon>Bacteria</taxon>
        <taxon>Pseudomonadati</taxon>
        <taxon>Pseudomonadota</taxon>
        <taxon>Betaproteobacteria</taxon>
        <taxon>Nitrosomonadales</taxon>
        <taxon>Sterolibacteriaceae</taxon>
        <taxon>Methyloversatilis</taxon>
    </lineage>
</organism>
<comment type="caution">
    <text evidence="1">The sequence shown here is derived from an EMBL/GenBank/DDBJ whole genome shotgun (WGS) entry which is preliminary data.</text>
</comment>
<dbReference type="AlphaFoldDB" id="F5RC48"/>
<keyword evidence="2" id="KW-1185">Reference proteome</keyword>
<dbReference type="EMBL" id="AFHG01000044">
    <property type="protein sequence ID" value="EGK71911.1"/>
    <property type="molecule type" value="Genomic_DNA"/>
</dbReference>
<protein>
    <recommendedName>
        <fullName evidence="3">P22 coat-protein 5 family protein</fullName>
    </recommendedName>
</protein>
<dbReference type="STRING" id="1000565.METUNv1_01689"/>
<reference evidence="1 2" key="1">
    <citation type="journal article" date="2011" name="J. Bacteriol.">
        <title>Genome sequence of Methyloversatilis universalis FAM5T, a methylotrophic representative of the order Rhodocyclales.</title>
        <authorList>
            <person name="Kittichotirat W."/>
            <person name="Good N.M."/>
            <person name="Hall R."/>
            <person name="Bringel F."/>
            <person name="Lajus A."/>
            <person name="Medigue C."/>
            <person name="Smalley N.E."/>
            <person name="Beck D."/>
            <person name="Bumgarner R."/>
            <person name="Vuilleumier S."/>
            <person name="Kalyuzhnaya M.G."/>
        </authorList>
    </citation>
    <scope>NUCLEOTIDE SEQUENCE [LARGE SCALE GENOMIC DNA]</scope>
    <source>
        <strain evidence="2">ATCC BAA-1314 / JCM 13912 / FAM5</strain>
    </source>
</reference>
<proteinExistence type="predicted"/>
<name>F5RC48_METUF</name>
<gene>
    <name evidence="1" type="ORF">METUNv1_01689</name>
</gene>
<dbReference type="RefSeq" id="WP_008060703.1">
    <property type="nucleotide sequence ID" value="NZ_AFHG01000044.1"/>
</dbReference>
<evidence type="ECO:0000313" key="1">
    <source>
        <dbReference type="EMBL" id="EGK71911.1"/>
    </source>
</evidence>
<accession>F5RC48</accession>
<evidence type="ECO:0000313" key="2">
    <source>
        <dbReference type="Proteomes" id="UP000005019"/>
    </source>
</evidence>
<dbReference type="Proteomes" id="UP000005019">
    <property type="component" value="Unassembled WGS sequence"/>
</dbReference>
<dbReference type="eggNOG" id="ENOG502Z7II">
    <property type="taxonomic scope" value="Bacteria"/>
</dbReference>
<evidence type="ECO:0008006" key="3">
    <source>
        <dbReference type="Google" id="ProtNLM"/>
    </source>
</evidence>